<gene>
    <name evidence="2" type="ORF">SAMN04488514_114112</name>
</gene>
<sequence length="55" mass="6400">METAKDIFFAQMVFLIILDTPVFIEFSKKCSVKIRSFAALNIVIDEFEGSLKKYY</sequence>
<dbReference type="EMBL" id="FNGV01000014">
    <property type="protein sequence ID" value="SDM77693.1"/>
    <property type="molecule type" value="Genomic_DNA"/>
</dbReference>
<keyword evidence="1" id="KW-0472">Membrane</keyword>
<feature type="transmembrane region" description="Helical" evidence="1">
    <location>
        <begin position="6"/>
        <end position="26"/>
    </location>
</feature>
<organism evidence="2 3">
    <name type="scientific">Kriegella aquimaris</name>
    <dbReference type="NCBI Taxonomy" id="192904"/>
    <lineage>
        <taxon>Bacteria</taxon>
        <taxon>Pseudomonadati</taxon>
        <taxon>Bacteroidota</taxon>
        <taxon>Flavobacteriia</taxon>
        <taxon>Flavobacteriales</taxon>
        <taxon>Flavobacteriaceae</taxon>
        <taxon>Kriegella</taxon>
    </lineage>
</organism>
<accession>A0A1G9VZZ9</accession>
<keyword evidence="3" id="KW-1185">Reference proteome</keyword>
<dbReference type="Proteomes" id="UP000199440">
    <property type="component" value="Unassembled WGS sequence"/>
</dbReference>
<keyword evidence="1" id="KW-1133">Transmembrane helix</keyword>
<protein>
    <submittedName>
        <fullName evidence="2">Uncharacterized protein</fullName>
    </submittedName>
</protein>
<evidence type="ECO:0000313" key="3">
    <source>
        <dbReference type="Proteomes" id="UP000199440"/>
    </source>
</evidence>
<reference evidence="2 3" key="1">
    <citation type="submission" date="2016-10" db="EMBL/GenBank/DDBJ databases">
        <authorList>
            <person name="de Groot N.N."/>
        </authorList>
    </citation>
    <scope>NUCLEOTIDE SEQUENCE [LARGE SCALE GENOMIC DNA]</scope>
    <source>
        <strain evidence="2 3">DSM 19886</strain>
    </source>
</reference>
<evidence type="ECO:0000256" key="1">
    <source>
        <dbReference type="SAM" id="Phobius"/>
    </source>
</evidence>
<name>A0A1G9VZZ9_9FLAO</name>
<proteinExistence type="predicted"/>
<dbReference type="STRING" id="192904.SAMN04488514_114112"/>
<dbReference type="AlphaFoldDB" id="A0A1G9VZZ9"/>
<dbReference type="RefSeq" id="WP_176801471.1">
    <property type="nucleotide sequence ID" value="NZ_FNGV01000014.1"/>
</dbReference>
<keyword evidence="1" id="KW-0812">Transmembrane</keyword>
<evidence type="ECO:0000313" key="2">
    <source>
        <dbReference type="EMBL" id="SDM77693.1"/>
    </source>
</evidence>